<evidence type="ECO:0000313" key="3">
    <source>
        <dbReference type="Proteomes" id="UP001596071"/>
    </source>
</evidence>
<name>A0ABW0TSU1_9BACL</name>
<protein>
    <recommendedName>
        <fullName evidence="4">Tumour necrosis factor receptor superfamily member 19</fullName>
    </recommendedName>
</protein>
<evidence type="ECO:0000256" key="1">
    <source>
        <dbReference type="SAM" id="Phobius"/>
    </source>
</evidence>
<feature type="transmembrane region" description="Helical" evidence="1">
    <location>
        <begin position="6"/>
        <end position="25"/>
    </location>
</feature>
<evidence type="ECO:0000313" key="2">
    <source>
        <dbReference type="EMBL" id="MFC5602069.1"/>
    </source>
</evidence>
<keyword evidence="1" id="KW-1133">Transmembrane helix</keyword>
<sequence>MKGKTLVIGLVVFVLAVVAVIYFAMTAQFDKDRQEDGVTTTIVD</sequence>
<keyword evidence="1" id="KW-0812">Transmembrane</keyword>
<dbReference type="EMBL" id="JBHSNP010000002">
    <property type="protein sequence ID" value="MFC5602069.1"/>
    <property type="molecule type" value="Genomic_DNA"/>
</dbReference>
<gene>
    <name evidence="2" type="ORF">ACFPTP_02160</name>
</gene>
<dbReference type="Proteomes" id="UP001596071">
    <property type="component" value="Unassembled WGS sequence"/>
</dbReference>
<organism evidence="2 3">
    <name type="scientific">Sporosarcina koreensis</name>
    <dbReference type="NCBI Taxonomy" id="334735"/>
    <lineage>
        <taxon>Bacteria</taxon>
        <taxon>Bacillati</taxon>
        <taxon>Bacillota</taxon>
        <taxon>Bacilli</taxon>
        <taxon>Bacillales</taxon>
        <taxon>Caryophanaceae</taxon>
        <taxon>Sporosarcina</taxon>
    </lineage>
</organism>
<keyword evidence="1" id="KW-0472">Membrane</keyword>
<reference evidence="3" key="1">
    <citation type="journal article" date="2019" name="Int. J. Syst. Evol. Microbiol.">
        <title>The Global Catalogue of Microorganisms (GCM) 10K type strain sequencing project: providing services to taxonomists for standard genome sequencing and annotation.</title>
        <authorList>
            <consortium name="The Broad Institute Genomics Platform"/>
            <consortium name="The Broad Institute Genome Sequencing Center for Infectious Disease"/>
            <person name="Wu L."/>
            <person name="Ma J."/>
        </authorList>
    </citation>
    <scope>NUCLEOTIDE SEQUENCE [LARGE SCALE GENOMIC DNA]</scope>
    <source>
        <strain evidence="3">KACC 11299</strain>
    </source>
</reference>
<accession>A0ABW0TSU1</accession>
<comment type="caution">
    <text evidence="2">The sequence shown here is derived from an EMBL/GenBank/DDBJ whole genome shotgun (WGS) entry which is preliminary data.</text>
</comment>
<proteinExistence type="predicted"/>
<keyword evidence="3" id="KW-1185">Reference proteome</keyword>
<dbReference type="RefSeq" id="WP_381441768.1">
    <property type="nucleotide sequence ID" value="NZ_JBHSNP010000002.1"/>
</dbReference>
<evidence type="ECO:0008006" key="4">
    <source>
        <dbReference type="Google" id="ProtNLM"/>
    </source>
</evidence>